<dbReference type="InterPro" id="IPR032200">
    <property type="entry name" value="COE_DBD"/>
</dbReference>
<protein>
    <recommendedName>
        <fullName evidence="2">Transcription factor COE DNA-binding domain-containing protein</fullName>
    </recommendedName>
</protein>
<dbReference type="InterPro" id="IPR038173">
    <property type="entry name" value="COE_DBD_sf"/>
</dbReference>
<gene>
    <name evidence="3" type="ORF">QQF64_017202</name>
</gene>
<feature type="non-terminal residue" evidence="3">
    <location>
        <position position="1"/>
    </location>
</feature>
<keyword evidence="1" id="KW-0539">Nucleus</keyword>
<keyword evidence="1" id="KW-0863">Zinc-finger</keyword>
<dbReference type="PANTHER" id="PTHR10747">
    <property type="entry name" value="TRANSCRIPTION FACTOR COE FAMILY MEMBER"/>
    <property type="match status" value="1"/>
</dbReference>
<dbReference type="Pfam" id="PF16422">
    <property type="entry name" value="COE1_DBD"/>
    <property type="match status" value="1"/>
</dbReference>
<keyword evidence="1" id="KW-0238">DNA-binding</keyword>
<dbReference type="PROSITE" id="PS01345">
    <property type="entry name" value="COE"/>
    <property type="match status" value="1"/>
</dbReference>
<evidence type="ECO:0000256" key="1">
    <source>
        <dbReference type="RuleBase" id="RU004489"/>
    </source>
</evidence>
<dbReference type="EMBL" id="JAYMGO010000021">
    <property type="protein sequence ID" value="KAL1252509.1"/>
    <property type="molecule type" value="Genomic_DNA"/>
</dbReference>
<dbReference type="Proteomes" id="UP001558613">
    <property type="component" value="Unassembled WGS sequence"/>
</dbReference>
<organism evidence="3 4">
    <name type="scientific">Cirrhinus molitorella</name>
    <name type="common">mud carp</name>
    <dbReference type="NCBI Taxonomy" id="172907"/>
    <lineage>
        <taxon>Eukaryota</taxon>
        <taxon>Metazoa</taxon>
        <taxon>Chordata</taxon>
        <taxon>Craniata</taxon>
        <taxon>Vertebrata</taxon>
        <taxon>Euteleostomi</taxon>
        <taxon>Actinopterygii</taxon>
        <taxon>Neopterygii</taxon>
        <taxon>Teleostei</taxon>
        <taxon>Ostariophysi</taxon>
        <taxon>Cypriniformes</taxon>
        <taxon>Cyprinidae</taxon>
        <taxon>Labeoninae</taxon>
        <taxon>Labeonini</taxon>
        <taxon>Cirrhinus</taxon>
    </lineage>
</organism>
<sequence length="158" mass="17557">IRTEQDFYVRLIDSMTKQAIIYEGQDKNPEMCRVLLTHEIMCSRCCDKKSCGNRNETPSDPVIIDRSQKELDSHSCSVSVTDPFLQNGLRCDWSCSADRTRTHGSAAPPLHTWLACLRLADTVYASLDQNGSELLGASCGSLIHAHTPLNFTEHTGSI</sequence>
<dbReference type="InterPro" id="IPR003523">
    <property type="entry name" value="Transcription_factor_COE"/>
</dbReference>
<keyword evidence="1" id="KW-0217">Developmental protein</keyword>
<evidence type="ECO:0000313" key="4">
    <source>
        <dbReference type="Proteomes" id="UP001558613"/>
    </source>
</evidence>
<accession>A0ABR3LLD4</accession>
<dbReference type="InterPro" id="IPR018350">
    <property type="entry name" value="Transcription_factor_COE_CS"/>
</dbReference>
<keyword evidence="1" id="KW-0805">Transcription regulation</keyword>
<comment type="similarity">
    <text evidence="1">Belongs to the COE family.</text>
</comment>
<keyword evidence="1" id="KW-0804">Transcription</keyword>
<name>A0ABR3LLD4_9TELE</name>
<proteinExistence type="inferred from homology"/>
<reference evidence="3 4" key="1">
    <citation type="submission" date="2023-09" db="EMBL/GenBank/DDBJ databases">
        <authorList>
            <person name="Wang M."/>
        </authorList>
    </citation>
    <scope>NUCLEOTIDE SEQUENCE [LARGE SCALE GENOMIC DNA]</scope>
    <source>
        <strain evidence="3">GT-2023</strain>
        <tissue evidence="3">Liver</tissue>
    </source>
</reference>
<keyword evidence="1" id="KW-0862">Zinc</keyword>
<evidence type="ECO:0000313" key="3">
    <source>
        <dbReference type="EMBL" id="KAL1252509.1"/>
    </source>
</evidence>
<comment type="caution">
    <text evidence="3">The sequence shown here is derived from an EMBL/GenBank/DDBJ whole genome shotgun (WGS) entry which is preliminary data.</text>
</comment>
<feature type="domain" description="Transcription factor COE DNA-binding" evidence="2">
    <location>
        <begin position="1"/>
        <end position="67"/>
    </location>
</feature>
<evidence type="ECO:0000259" key="2">
    <source>
        <dbReference type="Pfam" id="PF16422"/>
    </source>
</evidence>
<comment type="subcellular location">
    <subcellularLocation>
        <location evidence="1">Nucleus</location>
    </subcellularLocation>
</comment>
<dbReference type="Gene3D" id="2.60.40.3180">
    <property type="entry name" value="Transcription factor COE1, DNA-binding domain"/>
    <property type="match status" value="1"/>
</dbReference>
<keyword evidence="1" id="KW-0479">Metal-binding</keyword>
<keyword evidence="4" id="KW-1185">Reference proteome</keyword>